<protein>
    <recommendedName>
        <fullName evidence="5">N-acylglucosamine 2-epimerase</fullName>
    </recommendedName>
</protein>
<dbReference type="InterPro" id="IPR010819">
    <property type="entry name" value="AGE/CE"/>
</dbReference>
<evidence type="ECO:0000313" key="3">
    <source>
        <dbReference type="EMBL" id="NMD87604.1"/>
    </source>
</evidence>
<dbReference type="PANTHER" id="PTHR15108">
    <property type="entry name" value="N-ACYLGLUCOSAMINE-2-EPIMERASE"/>
    <property type="match status" value="1"/>
</dbReference>
<comment type="caution">
    <text evidence="3">The sequence shown here is derived from an EMBL/GenBank/DDBJ whole genome shotgun (WGS) entry which is preliminary data.</text>
</comment>
<sequence length="408" mass="45933">MAMLDLKKTAERYERELTDAIAPFWAEHAADPVHGGFYTNLCRDGAVFDPGKNVWMMWRDIYMFAKMCNVGFGKPEYARLAEQGFDFCVRHARGGDGRYRLYVAADGGEGGAGFPMFRAMADVYAAIACAELYRLNPKEEYRREGFSALRVYEESMRGGGSGKRFMPAGAKELGAYMHIVYAAAELLSACGDEDGYCQGVITDALVEIPKFRHPQLRRWLGMRGADGEFDLATSMGRMIATGHGFEVMWFAGYAAEIVGDAEFLKRIPAWTREVCGYAFDRKYGGLFSMQDALDLPCCMPGAGTKQWWTHTEALLGLAYSYKLTLDPWFLERFAEVDEWTWRNFRDPNFPEWFGAVAPGGEVLCDAKGTPAKAFFHLPRCLWFCAKWLREAAEMAEREKSEKKSGPAC</sequence>
<dbReference type="InterPro" id="IPR012341">
    <property type="entry name" value="6hp_glycosidase-like_sf"/>
</dbReference>
<organism evidence="3 4">
    <name type="scientific">Victivallis vadensis</name>
    <dbReference type="NCBI Taxonomy" id="172901"/>
    <lineage>
        <taxon>Bacteria</taxon>
        <taxon>Pseudomonadati</taxon>
        <taxon>Lentisphaerota</taxon>
        <taxon>Lentisphaeria</taxon>
        <taxon>Victivallales</taxon>
        <taxon>Victivallaceae</taxon>
        <taxon>Victivallis</taxon>
    </lineage>
</organism>
<dbReference type="Gene3D" id="1.50.10.10">
    <property type="match status" value="1"/>
</dbReference>
<gene>
    <name evidence="3" type="ORF">HF882_13525</name>
</gene>
<evidence type="ECO:0008006" key="5">
    <source>
        <dbReference type="Google" id="ProtNLM"/>
    </source>
</evidence>
<name>A0A848AV58_9BACT</name>
<dbReference type="Proteomes" id="UP000576225">
    <property type="component" value="Unassembled WGS sequence"/>
</dbReference>
<accession>A0A848AV58</accession>
<dbReference type="AlphaFoldDB" id="A0A848AV58"/>
<dbReference type="SUPFAM" id="SSF48208">
    <property type="entry name" value="Six-hairpin glycosidases"/>
    <property type="match status" value="1"/>
</dbReference>
<dbReference type="GO" id="GO:0016853">
    <property type="term" value="F:isomerase activity"/>
    <property type="evidence" value="ECO:0007669"/>
    <property type="project" value="UniProtKB-KW"/>
</dbReference>
<dbReference type="EMBL" id="JABAEW010000027">
    <property type="protein sequence ID" value="NMD87604.1"/>
    <property type="molecule type" value="Genomic_DNA"/>
</dbReference>
<dbReference type="GO" id="GO:0005975">
    <property type="term" value="P:carbohydrate metabolic process"/>
    <property type="evidence" value="ECO:0007669"/>
    <property type="project" value="InterPro"/>
</dbReference>
<comment type="similarity">
    <text evidence="1">Belongs to the N-acylglucosamine 2-epimerase family.</text>
</comment>
<reference evidence="3 4" key="1">
    <citation type="submission" date="2020-04" db="EMBL/GenBank/DDBJ databases">
        <authorList>
            <person name="Hitch T.C.A."/>
            <person name="Wylensek D."/>
            <person name="Clavel T."/>
        </authorList>
    </citation>
    <scope>NUCLEOTIDE SEQUENCE [LARGE SCALE GENOMIC DNA]</scope>
    <source>
        <strain evidence="3 4">COR2-253-APC-1A</strain>
    </source>
</reference>
<dbReference type="RefSeq" id="WP_168962978.1">
    <property type="nucleotide sequence ID" value="NZ_JABAEW010000027.1"/>
</dbReference>
<proteinExistence type="inferred from homology"/>
<keyword evidence="2" id="KW-0413">Isomerase</keyword>
<dbReference type="Pfam" id="PF07221">
    <property type="entry name" value="GlcNAc_2-epim"/>
    <property type="match status" value="2"/>
</dbReference>
<evidence type="ECO:0000313" key="4">
    <source>
        <dbReference type="Proteomes" id="UP000576225"/>
    </source>
</evidence>
<evidence type="ECO:0000256" key="1">
    <source>
        <dbReference type="ARBA" id="ARBA00008558"/>
    </source>
</evidence>
<dbReference type="InterPro" id="IPR008928">
    <property type="entry name" value="6-hairpin_glycosidase_sf"/>
</dbReference>
<evidence type="ECO:0000256" key="2">
    <source>
        <dbReference type="ARBA" id="ARBA00023235"/>
    </source>
</evidence>